<dbReference type="EMBL" id="OX365700">
    <property type="protein sequence ID" value="CAI4033178.1"/>
    <property type="molecule type" value="Genomic_DNA"/>
</dbReference>
<feature type="domain" description="Glycosyl transferase family 1" evidence="1">
    <location>
        <begin position="277"/>
        <end position="432"/>
    </location>
</feature>
<dbReference type="KEGG" id="nti:DNFV4_03611"/>
<accession>A0AA86N1V6</accession>
<reference evidence="2" key="1">
    <citation type="submission" date="2022-10" db="EMBL/GenBank/DDBJ databases">
        <authorList>
            <person name="Koch H."/>
        </authorList>
    </citation>
    <scope>NUCLEOTIDE SEQUENCE</scope>
    <source>
        <strain evidence="2">DNF</strain>
    </source>
</reference>
<dbReference type="PANTHER" id="PTHR12526">
    <property type="entry name" value="GLYCOSYLTRANSFERASE"/>
    <property type="match status" value="1"/>
</dbReference>
<name>A0AA86N1V6_9BACT</name>
<dbReference type="InterPro" id="IPR001296">
    <property type="entry name" value="Glyco_trans_1"/>
</dbReference>
<evidence type="ECO:0000313" key="3">
    <source>
        <dbReference type="Proteomes" id="UP001179121"/>
    </source>
</evidence>
<protein>
    <submittedName>
        <fullName evidence="2">Glycosyltransferase</fullName>
    </submittedName>
</protein>
<dbReference type="Proteomes" id="UP001179121">
    <property type="component" value="Chromosome"/>
</dbReference>
<proteinExistence type="predicted"/>
<gene>
    <name evidence="2" type="ORF">DNFV4_03611</name>
</gene>
<organism evidence="2 3">
    <name type="scientific">Nitrospira tepida</name>
    <dbReference type="NCBI Taxonomy" id="2973512"/>
    <lineage>
        <taxon>Bacteria</taxon>
        <taxon>Pseudomonadati</taxon>
        <taxon>Nitrospirota</taxon>
        <taxon>Nitrospiria</taxon>
        <taxon>Nitrospirales</taxon>
        <taxon>Nitrospiraceae</taxon>
        <taxon>Nitrospira</taxon>
    </lineage>
</organism>
<evidence type="ECO:0000259" key="1">
    <source>
        <dbReference type="Pfam" id="PF00534"/>
    </source>
</evidence>
<sequence>MSIARPVPILSRHERMRYRNQGRWILRELYREPSGKSAMRSSHLIAASEPAKRASIPLGAYGPSGENGAAGSTLAGTLHVCVLSPLGAGLYKSDVGYSGGAEFQLFLLARALSSEADYRVSVLTTVNDGAGTEQVGLVTLIKRRAGGRLDNNGCWPAPKVIRGYVSAFLEMFALLRSIDADVYIHAGAGVEVGAYALICRLLHRRFVFVVASSADLCEPYGKVRSPLRWLYPLGVRFAHTVVCRSEEQQEWLHTRFHKVGVVIRSAHAEVKAQSRDQAPSERHTLLWVGRVTPVKRPHQFLDVVRHFSDEPCTMVIMKDDGYPDLWLEIRKQAAALPNLRVCENVAWHAMDRFFEEAKVLVCTSEYEGFPNTFVQAAMAGAPILSWSVDPDGVLVRHGIGMCAAGSFEELLRMLQQLLSSRSLRDEYGRRAYAYATEYHRLSDAVERFKHMIRSL</sequence>
<dbReference type="GO" id="GO:0016757">
    <property type="term" value="F:glycosyltransferase activity"/>
    <property type="evidence" value="ECO:0007669"/>
    <property type="project" value="InterPro"/>
</dbReference>
<evidence type="ECO:0000313" key="2">
    <source>
        <dbReference type="EMBL" id="CAI4033178.1"/>
    </source>
</evidence>
<dbReference type="SUPFAM" id="SSF53756">
    <property type="entry name" value="UDP-Glycosyltransferase/glycogen phosphorylase"/>
    <property type="match status" value="1"/>
</dbReference>
<dbReference type="AlphaFoldDB" id="A0AA86N1V6"/>
<dbReference type="CDD" id="cd03801">
    <property type="entry name" value="GT4_PimA-like"/>
    <property type="match status" value="1"/>
</dbReference>
<dbReference type="Pfam" id="PF00534">
    <property type="entry name" value="Glycos_transf_1"/>
    <property type="match status" value="1"/>
</dbReference>
<keyword evidence="3" id="KW-1185">Reference proteome</keyword>
<dbReference type="Gene3D" id="3.40.50.2000">
    <property type="entry name" value="Glycogen Phosphorylase B"/>
    <property type="match status" value="2"/>
</dbReference>